<dbReference type="EC" id="2.7.13.3" evidence="2"/>
<feature type="transmembrane region" description="Helical" evidence="7">
    <location>
        <begin position="37"/>
        <end position="56"/>
    </location>
</feature>
<evidence type="ECO:0000256" key="2">
    <source>
        <dbReference type="ARBA" id="ARBA00012438"/>
    </source>
</evidence>
<name>A0A9J6QTW9_9FIRM</name>
<dbReference type="Pfam" id="PF00512">
    <property type="entry name" value="HisKA"/>
    <property type="match status" value="1"/>
</dbReference>
<keyword evidence="4" id="KW-0808">Transferase</keyword>
<dbReference type="PROSITE" id="PS50112">
    <property type="entry name" value="PAS"/>
    <property type="match status" value="1"/>
</dbReference>
<dbReference type="GO" id="GO:0009927">
    <property type="term" value="F:histidine phosphotransfer kinase activity"/>
    <property type="evidence" value="ECO:0007669"/>
    <property type="project" value="TreeGrafter"/>
</dbReference>
<evidence type="ECO:0000256" key="7">
    <source>
        <dbReference type="SAM" id="Phobius"/>
    </source>
</evidence>
<evidence type="ECO:0000259" key="9">
    <source>
        <dbReference type="PROSITE" id="PS50112"/>
    </source>
</evidence>
<dbReference type="InterPro" id="IPR005467">
    <property type="entry name" value="His_kinase_dom"/>
</dbReference>
<dbReference type="Proteomes" id="UP001065549">
    <property type="component" value="Unassembled WGS sequence"/>
</dbReference>
<feature type="transmembrane region" description="Helical" evidence="7">
    <location>
        <begin position="119"/>
        <end position="140"/>
    </location>
</feature>
<dbReference type="CDD" id="cd00082">
    <property type="entry name" value="HisKA"/>
    <property type="match status" value="1"/>
</dbReference>
<dbReference type="Gene3D" id="1.10.287.130">
    <property type="match status" value="1"/>
</dbReference>
<gene>
    <name evidence="11" type="ORF">OBO34_01375</name>
</gene>
<keyword evidence="12" id="KW-1185">Reference proteome</keyword>
<dbReference type="Pfam" id="PF02518">
    <property type="entry name" value="HATPase_c"/>
    <property type="match status" value="1"/>
</dbReference>
<dbReference type="AlphaFoldDB" id="A0A9J6QTW9"/>
<dbReference type="InterPro" id="IPR036890">
    <property type="entry name" value="HATPase_C_sf"/>
</dbReference>
<dbReference type="CDD" id="cd00075">
    <property type="entry name" value="HATPase"/>
    <property type="match status" value="1"/>
</dbReference>
<feature type="transmembrane region" description="Helical" evidence="7">
    <location>
        <begin position="176"/>
        <end position="201"/>
    </location>
</feature>
<dbReference type="Pfam" id="PF13188">
    <property type="entry name" value="PAS_8"/>
    <property type="match status" value="1"/>
</dbReference>
<evidence type="ECO:0000256" key="1">
    <source>
        <dbReference type="ARBA" id="ARBA00000085"/>
    </source>
</evidence>
<dbReference type="PANTHER" id="PTHR43047">
    <property type="entry name" value="TWO-COMPONENT HISTIDINE PROTEIN KINASE"/>
    <property type="match status" value="1"/>
</dbReference>
<evidence type="ECO:0000256" key="3">
    <source>
        <dbReference type="ARBA" id="ARBA00022553"/>
    </source>
</evidence>
<dbReference type="GO" id="GO:0005886">
    <property type="term" value="C:plasma membrane"/>
    <property type="evidence" value="ECO:0007669"/>
    <property type="project" value="TreeGrafter"/>
</dbReference>
<feature type="transmembrane region" description="Helical" evidence="7">
    <location>
        <begin position="62"/>
        <end position="83"/>
    </location>
</feature>
<evidence type="ECO:0000256" key="5">
    <source>
        <dbReference type="ARBA" id="ARBA00022777"/>
    </source>
</evidence>
<organism evidence="11 12">
    <name type="scientific">Hominibacterium faecale</name>
    <dbReference type="NCBI Taxonomy" id="2839743"/>
    <lineage>
        <taxon>Bacteria</taxon>
        <taxon>Bacillati</taxon>
        <taxon>Bacillota</taxon>
        <taxon>Clostridia</taxon>
        <taxon>Peptostreptococcales</taxon>
        <taxon>Anaerovoracaceae</taxon>
        <taxon>Hominibacterium</taxon>
    </lineage>
</organism>
<dbReference type="SUPFAM" id="SSF47384">
    <property type="entry name" value="Homodimeric domain of signal transducing histidine kinase"/>
    <property type="match status" value="1"/>
</dbReference>
<dbReference type="PANTHER" id="PTHR43047:SF72">
    <property type="entry name" value="OSMOSENSING HISTIDINE PROTEIN KINASE SLN1"/>
    <property type="match status" value="1"/>
</dbReference>
<dbReference type="SMART" id="SM00388">
    <property type="entry name" value="HisKA"/>
    <property type="match status" value="1"/>
</dbReference>
<dbReference type="GO" id="GO:0000155">
    <property type="term" value="F:phosphorelay sensor kinase activity"/>
    <property type="evidence" value="ECO:0007669"/>
    <property type="project" value="InterPro"/>
</dbReference>
<comment type="catalytic activity">
    <reaction evidence="1">
        <text>ATP + protein L-histidine = ADP + protein N-phospho-L-histidine.</text>
        <dbReference type="EC" id="2.7.13.3"/>
    </reaction>
</comment>
<dbReference type="Gene3D" id="3.30.450.20">
    <property type="entry name" value="PAS domain"/>
    <property type="match status" value="1"/>
</dbReference>
<dbReference type="InterPro" id="IPR000014">
    <property type="entry name" value="PAS"/>
</dbReference>
<dbReference type="InterPro" id="IPR036097">
    <property type="entry name" value="HisK_dim/P_sf"/>
</dbReference>
<dbReference type="Gene3D" id="3.30.565.10">
    <property type="entry name" value="Histidine kinase-like ATPase, C-terminal domain"/>
    <property type="match status" value="1"/>
</dbReference>
<keyword evidence="5 11" id="KW-0418">Kinase</keyword>
<keyword evidence="3" id="KW-0597">Phosphoprotein</keyword>
<dbReference type="SMART" id="SM00387">
    <property type="entry name" value="HATPase_c"/>
    <property type="match status" value="1"/>
</dbReference>
<feature type="transmembrane region" description="Helical" evidence="7">
    <location>
        <begin position="6"/>
        <end position="25"/>
    </location>
</feature>
<dbReference type="NCBIfam" id="TIGR00229">
    <property type="entry name" value="sensory_box"/>
    <property type="match status" value="1"/>
</dbReference>
<dbReference type="RefSeq" id="WP_148397835.1">
    <property type="nucleotide sequence ID" value="NZ_JAJAGH010000005.1"/>
</dbReference>
<feature type="domain" description="PAS" evidence="9">
    <location>
        <begin position="211"/>
        <end position="254"/>
    </location>
</feature>
<dbReference type="SUPFAM" id="SSF55785">
    <property type="entry name" value="PYP-like sensor domain (PAS domain)"/>
    <property type="match status" value="1"/>
</dbReference>
<dbReference type="InterPro" id="IPR004358">
    <property type="entry name" value="Sig_transdc_His_kin-like_C"/>
</dbReference>
<evidence type="ECO:0000313" key="12">
    <source>
        <dbReference type="Proteomes" id="UP001065549"/>
    </source>
</evidence>
<evidence type="ECO:0000259" key="10">
    <source>
        <dbReference type="PROSITE" id="PS50113"/>
    </source>
</evidence>
<comment type="caution">
    <text evidence="11">The sequence shown here is derived from an EMBL/GenBank/DDBJ whole genome shotgun (WGS) entry which is preliminary data.</text>
</comment>
<evidence type="ECO:0000313" key="11">
    <source>
        <dbReference type="EMBL" id="MCU7376998.1"/>
    </source>
</evidence>
<keyword evidence="6" id="KW-0902">Two-component regulatory system</keyword>
<evidence type="ECO:0000256" key="6">
    <source>
        <dbReference type="ARBA" id="ARBA00023012"/>
    </source>
</evidence>
<feature type="domain" description="PAC" evidence="10">
    <location>
        <begin position="286"/>
        <end position="338"/>
    </location>
</feature>
<feature type="transmembrane region" description="Helical" evidence="7">
    <location>
        <begin position="95"/>
        <end position="113"/>
    </location>
</feature>
<protein>
    <recommendedName>
        <fullName evidence="2">histidine kinase</fullName>
        <ecNumber evidence="2">2.7.13.3</ecNumber>
    </recommendedName>
</protein>
<keyword evidence="7" id="KW-0812">Transmembrane</keyword>
<dbReference type="PROSITE" id="PS50109">
    <property type="entry name" value="HIS_KIN"/>
    <property type="match status" value="1"/>
</dbReference>
<keyword evidence="7" id="KW-0472">Membrane</keyword>
<accession>A0A9J6QTW9</accession>
<dbReference type="InterPro" id="IPR035965">
    <property type="entry name" value="PAS-like_dom_sf"/>
</dbReference>
<sequence length="599" mass="68042">MYLIPSYSMLSATATTLVLSIIFLILSHQSGKTYMRLWGISWLIYSAMFLVDFLNLQLQAFAIYYIMLRQMAALAGSHLFILGTHHFFQRKPWKGLLWTTLLSALLILLYPASAFLQTLVIIPNIIYCSGMLIISGCMFISYSWTQNLPEKILASFFIIVWGIFINHFGFTLKHTALAISTYFIGLFTVNVLILFLIIIYFKKTRFLDTRQASRFRLLVENSSDSMFLYDYKKQEFEYVSPAISELIGVTDKQLYEMPDRFFDYVNTVKKSKDVVGIFSRPIAKPGKGVLCLYKNGIIKKWTEIHYLPIRDNTGTVSAIEGILRDITERKKMEENLKAAQKAKKEFLEDISHEIKTPVTLIQGYTESLLDKVVPVESTDTYLKMINSKAMMLTTLVDDLAQSSDFTSQSLEYRFYEQSAKEVFDELLNQCEFQISQSGRKAIIESAVSSDAILIIDPYRIQQVVSNLISNSIRHTPIGKEIQVSCRTYLNEDLLHSVPDDDDCTIPEGEVVFTVSDRGDGIPEKDLARVFERNFSGGRRIASGANRHPENIQGFASGPSNSGLGLFISKEIVIQHSGRMGAKNNQYGGAEIFFVIPYYI</sequence>
<evidence type="ECO:0000256" key="4">
    <source>
        <dbReference type="ARBA" id="ARBA00022679"/>
    </source>
</evidence>
<feature type="domain" description="Histidine kinase" evidence="8">
    <location>
        <begin position="349"/>
        <end position="599"/>
    </location>
</feature>
<dbReference type="InterPro" id="IPR000700">
    <property type="entry name" value="PAS-assoc_C"/>
</dbReference>
<keyword evidence="7" id="KW-1133">Transmembrane helix</keyword>
<dbReference type="InterPro" id="IPR003594">
    <property type="entry name" value="HATPase_dom"/>
</dbReference>
<feature type="transmembrane region" description="Helical" evidence="7">
    <location>
        <begin position="152"/>
        <end position="170"/>
    </location>
</feature>
<dbReference type="PRINTS" id="PR00344">
    <property type="entry name" value="BCTRLSENSOR"/>
</dbReference>
<dbReference type="SUPFAM" id="SSF55874">
    <property type="entry name" value="ATPase domain of HSP90 chaperone/DNA topoisomerase II/histidine kinase"/>
    <property type="match status" value="1"/>
</dbReference>
<dbReference type="EMBL" id="JAOSHN010000001">
    <property type="protein sequence ID" value="MCU7376998.1"/>
    <property type="molecule type" value="Genomic_DNA"/>
</dbReference>
<dbReference type="PROSITE" id="PS50113">
    <property type="entry name" value="PAC"/>
    <property type="match status" value="1"/>
</dbReference>
<reference evidence="11" key="1">
    <citation type="submission" date="2022-09" db="EMBL/GenBank/DDBJ databases">
        <title>Culturomic study of gut microbiota in children with autism spectrum disorder.</title>
        <authorList>
            <person name="Efimov B.A."/>
            <person name="Chaplin A.V."/>
            <person name="Sokolova S.R."/>
            <person name="Pikina A.P."/>
            <person name="Korzhanova M."/>
            <person name="Belova V."/>
            <person name="Korostin D."/>
        </authorList>
    </citation>
    <scope>NUCLEOTIDE SEQUENCE</scope>
    <source>
        <strain evidence="11">ASD5510</strain>
    </source>
</reference>
<dbReference type="InterPro" id="IPR003661">
    <property type="entry name" value="HisK_dim/P_dom"/>
</dbReference>
<evidence type="ECO:0000259" key="8">
    <source>
        <dbReference type="PROSITE" id="PS50109"/>
    </source>
</evidence>
<proteinExistence type="predicted"/>